<comment type="caution">
    <text evidence="2">The sequence shown here is derived from an EMBL/GenBank/DDBJ whole genome shotgun (WGS) entry which is preliminary data.</text>
</comment>
<dbReference type="InterPro" id="IPR011256">
    <property type="entry name" value="Reg_factor_effector_dom_sf"/>
</dbReference>
<dbReference type="Pfam" id="PF06445">
    <property type="entry name" value="GyrI-like"/>
    <property type="match status" value="1"/>
</dbReference>
<proteinExistence type="predicted"/>
<sequence>MEKLDLKKQHKALYNAPKGKFEIIDVPPLHYLQIDGAGDPNTAEDYKTGVAWLYSVSYAMKFAAKAQLGRDYVVGPLEALWWADDMSTFLTRKKSDWQWTIMILQPDFVTSALFAAATDKATKKLGTPPASLRLEAYHEGLSVQTLHIGSYDDEAPTLARLHQEFVPANGLKETGHHHEIYLSDPRKVAPEKLKTILRQPVRRL</sequence>
<evidence type="ECO:0000313" key="3">
    <source>
        <dbReference type="Proteomes" id="UP000095463"/>
    </source>
</evidence>
<gene>
    <name evidence="2" type="ORF">VW23_027720</name>
</gene>
<evidence type="ECO:0000259" key="1">
    <source>
        <dbReference type="Pfam" id="PF06445"/>
    </source>
</evidence>
<dbReference type="PIRSF" id="PIRSF031644">
    <property type="entry name" value="UCP031644"/>
    <property type="match status" value="1"/>
</dbReference>
<feature type="domain" description="GyrI-like small molecule binding" evidence="1">
    <location>
        <begin position="20"/>
        <end position="201"/>
    </location>
</feature>
<dbReference type="Proteomes" id="UP000095463">
    <property type="component" value="Unassembled WGS sequence"/>
</dbReference>
<dbReference type="InterPro" id="IPR008319">
    <property type="entry name" value="GyrI-like_CCH_Lin2189-like"/>
</dbReference>
<name>A0A1E5XK27_9HYPH</name>
<accession>A0A1E5XK27</accession>
<reference evidence="2 3" key="1">
    <citation type="journal article" date="2015" name="Genome Announc.">
        <title>Genome Assemblies of Three Soil-Associated Devosia species: D. insulae, D. limi, and D. soli.</title>
        <authorList>
            <person name="Hassan Y.I."/>
            <person name="Lepp D."/>
            <person name="Zhou T."/>
        </authorList>
    </citation>
    <scope>NUCLEOTIDE SEQUENCE [LARGE SCALE GENOMIC DNA]</scope>
    <source>
        <strain evidence="2 3">DS-56</strain>
    </source>
</reference>
<dbReference type="OrthoDB" id="4772335at2"/>
<dbReference type="Gene3D" id="3.20.80.10">
    <property type="entry name" value="Regulatory factor, effector binding domain"/>
    <property type="match status" value="1"/>
</dbReference>
<dbReference type="AlphaFoldDB" id="A0A1E5XK27"/>
<dbReference type="InterPro" id="IPR029442">
    <property type="entry name" value="GyrI-like"/>
</dbReference>
<organism evidence="2 3">
    <name type="scientific">Devosia insulae DS-56</name>
    <dbReference type="NCBI Taxonomy" id="1116389"/>
    <lineage>
        <taxon>Bacteria</taxon>
        <taxon>Pseudomonadati</taxon>
        <taxon>Pseudomonadota</taxon>
        <taxon>Alphaproteobacteria</taxon>
        <taxon>Hyphomicrobiales</taxon>
        <taxon>Devosiaceae</taxon>
        <taxon>Devosia</taxon>
    </lineage>
</organism>
<dbReference type="SUPFAM" id="SSF55136">
    <property type="entry name" value="Probable bacterial effector-binding domain"/>
    <property type="match status" value="1"/>
</dbReference>
<dbReference type="EMBL" id="LAJE02000344">
    <property type="protein sequence ID" value="OEO28953.1"/>
    <property type="molecule type" value="Genomic_DNA"/>
</dbReference>
<evidence type="ECO:0000313" key="2">
    <source>
        <dbReference type="EMBL" id="OEO28953.1"/>
    </source>
</evidence>
<keyword evidence="3" id="KW-1185">Reference proteome</keyword>
<protein>
    <recommendedName>
        <fullName evidence="1">GyrI-like small molecule binding domain-containing protein</fullName>
    </recommendedName>
</protein>